<sequence>MTTPDHPLQAQDSIRVRRARLLNFGEHVHDARAILPVNKLSHSVTDDTFLSRYGLHRFGTWVQGRPYIG</sequence>
<name>U5QEZ6_GLOK1</name>
<protein>
    <submittedName>
        <fullName evidence="1">Uncharacterized protein</fullName>
    </submittedName>
</protein>
<proteinExistence type="predicted"/>
<evidence type="ECO:0000313" key="2">
    <source>
        <dbReference type="Proteomes" id="UP000017396"/>
    </source>
</evidence>
<reference evidence="1 2" key="1">
    <citation type="journal article" date="2013" name="PLoS ONE">
        <title>Cultivation and Complete Genome Sequencing of Gloeobacter kilaueensis sp. nov., from a Lava Cave in Kilauea Caldera, Hawai'i.</title>
        <authorList>
            <person name="Saw J.H."/>
            <person name="Schatz M."/>
            <person name="Brown M.V."/>
            <person name="Kunkel D.D."/>
            <person name="Foster J.S."/>
            <person name="Shick H."/>
            <person name="Christensen S."/>
            <person name="Hou S."/>
            <person name="Wan X."/>
            <person name="Donachie S.P."/>
        </authorList>
    </citation>
    <scope>NUCLEOTIDE SEQUENCE [LARGE SCALE GENOMIC DNA]</scope>
    <source>
        <strain evidence="2">JS</strain>
    </source>
</reference>
<dbReference type="KEGG" id="glj:GKIL_1182"/>
<dbReference type="EMBL" id="CP003587">
    <property type="protein sequence ID" value="AGY57428.1"/>
    <property type="molecule type" value="Genomic_DNA"/>
</dbReference>
<dbReference type="AlphaFoldDB" id="U5QEZ6"/>
<accession>U5QEZ6</accession>
<evidence type="ECO:0000313" key="1">
    <source>
        <dbReference type="EMBL" id="AGY57428.1"/>
    </source>
</evidence>
<dbReference type="Proteomes" id="UP000017396">
    <property type="component" value="Chromosome"/>
</dbReference>
<keyword evidence="2" id="KW-1185">Reference proteome</keyword>
<dbReference type="HOGENOM" id="CLU_2770058_0_0_3"/>
<gene>
    <name evidence="1" type="ORF">GKIL_1182</name>
</gene>
<organism evidence="1 2">
    <name type="scientific">Gloeobacter kilaueensis (strain ATCC BAA-2537 / CCAP 1431/1 / ULC 316 / JS1)</name>
    <dbReference type="NCBI Taxonomy" id="1183438"/>
    <lineage>
        <taxon>Bacteria</taxon>
        <taxon>Bacillati</taxon>
        <taxon>Cyanobacteriota</taxon>
        <taxon>Cyanophyceae</taxon>
        <taxon>Gloeobacterales</taxon>
        <taxon>Gloeobacteraceae</taxon>
        <taxon>Gloeobacter</taxon>
    </lineage>
</organism>
<dbReference type="STRING" id="1183438.GKIL_1182"/>